<dbReference type="EMBL" id="JAINUF010000013">
    <property type="protein sequence ID" value="KAJ8343943.1"/>
    <property type="molecule type" value="Genomic_DNA"/>
</dbReference>
<evidence type="ECO:0000256" key="5">
    <source>
        <dbReference type="SAM" id="SignalP"/>
    </source>
</evidence>
<dbReference type="Pfam" id="PF06373">
    <property type="entry name" value="CART"/>
    <property type="match status" value="1"/>
</dbReference>
<proteinExistence type="inferred from homology"/>
<evidence type="ECO:0000256" key="4">
    <source>
        <dbReference type="ARBA" id="ARBA00023157"/>
    </source>
</evidence>
<dbReference type="PANTHER" id="PTHR16655:SF2">
    <property type="entry name" value="COCAINE- AND AMPHETAMINE-REGULATED TRANSCRIPT PROTEIN-LIKE"/>
    <property type="match status" value="1"/>
</dbReference>
<comment type="subcellular location">
    <subcellularLocation>
        <location evidence="1">Secreted</location>
    </subcellularLocation>
</comment>
<dbReference type="AlphaFoldDB" id="A0A9Q1ERY8"/>
<gene>
    <name evidence="6" type="ORF">SKAU_G00312720</name>
</gene>
<feature type="signal peptide" evidence="5">
    <location>
        <begin position="1"/>
        <end position="21"/>
    </location>
</feature>
<evidence type="ECO:0000256" key="2">
    <source>
        <dbReference type="ARBA" id="ARBA00005294"/>
    </source>
</evidence>
<dbReference type="GO" id="GO:0032099">
    <property type="term" value="P:negative regulation of appetite"/>
    <property type="evidence" value="ECO:0007669"/>
    <property type="project" value="InterPro"/>
</dbReference>
<evidence type="ECO:0000256" key="3">
    <source>
        <dbReference type="ARBA" id="ARBA00022525"/>
    </source>
</evidence>
<feature type="chain" id="PRO_5040166410" description="Cocaine- and amphetamine-regulated transcript protein" evidence="5">
    <location>
        <begin position="22"/>
        <end position="104"/>
    </location>
</feature>
<dbReference type="PANTHER" id="PTHR16655">
    <property type="entry name" value="COCAINE AND AMPHETAMINE REGULATED TRANSCRIPT PROTEIN"/>
    <property type="match status" value="1"/>
</dbReference>
<dbReference type="InterPro" id="IPR036722">
    <property type="entry name" value="CART_C_sf"/>
</dbReference>
<evidence type="ECO:0000313" key="6">
    <source>
        <dbReference type="EMBL" id="KAJ8343943.1"/>
    </source>
</evidence>
<dbReference type="SUPFAM" id="SSF64546">
    <property type="entry name" value="Satiety factor CART (cocaine and amphetamine regulated transcript)"/>
    <property type="match status" value="1"/>
</dbReference>
<sequence length="104" mass="11186">MDSSAVVFVLCVTLVCAVCSAESSRENSSEDFGVKSYTCTEKLVEAVEDLLEKLDGRLPQADKRSSIPRCNVGDPCAVRLGSRIGTLCDCTRGSNCNSFLLKCI</sequence>
<reference evidence="6" key="1">
    <citation type="journal article" date="2023" name="Science">
        <title>Genome structures resolve the early diversification of teleost fishes.</title>
        <authorList>
            <person name="Parey E."/>
            <person name="Louis A."/>
            <person name="Montfort J."/>
            <person name="Bouchez O."/>
            <person name="Roques C."/>
            <person name="Iampietro C."/>
            <person name="Lluch J."/>
            <person name="Castinel A."/>
            <person name="Donnadieu C."/>
            <person name="Desvignes T."/>
            <person name="Floi Bucao C."/>
            <person name="Jouanno E."/>
            <person name="Wen M."/>
            <person name="Mejri S."/>
            <person name="Dirks R."/>
            <person name="Jansen H."/>
            <person name="Henkel C."/>
            <person name="Chen W.J."/>
            <person name="Zahm M."/>
            <person name="Cabau C."/>
            <person name="Klopp C."/>
            <person name="Thompson A.W."/>
            <person name="Robinson-Rechavi M."/>
            <person name="Braasch I."/>
            <person name="Lecointre G."/>
            <person name="Bobe J."/>
            <person name="Postlethwait J.H."/>
            <person name="Berthelot C."/>
            <person name="Roest Crollius H."/>
            <person name="Guiguen Y."/>
        </authorList>
    </citation>
    <scope>NUCLEOTIDE SEQUENCE</scope>
    <source>
        <strain evidence="6">WJC10195</strain>
    </source>
</reference>
<dbReference type="GO" id="GO:0007186">
    <property type="term" value="P:G protein-coupled receptor signaling pathway"/>
    <property type="evidence" value="ECO:0007669"/>
    <property type="project" value="InterPro"/>
</dbReference>
<dbReference type="GO" id="GO:0008343">
    <property type="term" value="P:adult feeding behavior"/>
    <property type="evidence" value="ECO:0007669"/>
    <property type="project" value="InterPro"/>
</dbReference>
<keyword evidence="3" id="KW-0964">Secreted</keyword>
<evidence type="ECO:0008006" key="8">
    <source>
        <dbReference type="Google" id="ProtNLM"/>
    </source>
</evidence>
<keyword evidence="5" id="KW-0732">Signal</keyword>
<dbReference type="GO" id="GO:0009267">
    <property type="term" value="P:cellular response to starvation"/>
    <property type="evidence" value="ECO:0007669"/>
    <property type="project" value="InterPro"/>
</dbReference>
<comment type="caution">
    <text evidence="6">The sequence shown here is derived from an EMBL/GenBank/DDBJ whole genome shotgun (WGS) entry which is preliminary data.</text>
</comment>
<dbReference type="InterPro" id="IPR009106">
    <property type="entry name" value="CART"/>
</dbReference>
<keyword evidence="7" id="KW-1185">Reference proteome</keyword>
<dbReference type="GO" id="GO:0043410">
    <property type="term" value="P:positive regulation of MAPK cascade"/>
    <property type="evidence" value="ECO:0007669"/>
    <property type="project" value="InterPro"/>
</dbReference>
<protein>
    <recommendedName>
        <fullName evidence="8">Cocaine- and amphetamine-regulated transcript protein</fullName>
    </recommendedName>
</protein>
<dbReference type="Proteomes" id="UP001152622">
    <property type="component" value="Chromosome 13"/>
</dbReference>
<comment type="similarity">
    <text evidence="2">Belongs to the CART family.</text>
</comment>
<dbReference type="GO" id="GO:0005184">
    <property type="term" value="F:neuropeptide hormone activity"/>
    <property type="evidence" value="ECO:0007669"/>
    <property type="project" value="InterPro"/>
</dbReference>
<evidence type="ECO:0000313" key="7">
    <source>
        <dbReference type="Proteomes" id="UP001152622"/>
    </source>
</evidence>
<evidence type="ECO:0000256" key="1">
    <source>
        <dbReference type="ARBA" id="ARBA00004613"/>
    </source>
</evidence>
<dbReference type="OrthoDB" id="9929886at2759"/>
<dbReference type="GO" id="GO:0005615">
    <property type="term" value="C:extracellular space"/>
    <property type="evidence" value="ECO:0007669"/>
    <property type="project" value="InterPro"/>
</dbReference>
<organism evidence="6 7">
    <name type="scientific">Synaphobranchus kaupii</name>
    <name type="common">Kaup's arrowtooth eel</name>
    <dbReference type="NCBI Taxonomy" id="118154"/>
    <lineage>
        <taxon>Eukaryota</taxon>
        <taxon>Metazoa</taxon>
        <taxon>Chordata</taxon>
        <taxon>Craniata</taxon>
        <taxon>Vertebrata</taxon>
        <taxon>Euteleostomi</taxon>
        <taxon>Actinopterygii</taxon>
        <taxon>Neopterygii</taxon>
        <taxon>Teleostei</taxon>
        <taxon>Anguilliformes</taxon>
        <taxon>Synaphobranchidae</taxon>
        <taxon>Synaphobranchus</taxon>
    </lineage>
</organism>
<dbReference type="Gene3D" id="4.10.40.30">
    <property type="entry name" value="CART, C-terminal domain"/>
    <property type="match status" value="1"/>
</dbReference>
<keyword evidence="4" id="KW-1015">Disulfide bond</keyword>
<accession>A0A9Q1ERY8</accession>
<name>A0A9Q1ERY8_SYNKA</name>